<feature type="transmembrane region" description="Helical" evidence="1">
    <location>
        <begin position="75"/>
        <end position="93"/>
    </location>
</feature>
<feature type="transmembrane region" description="Helical" evidence="1">
    <location>
        <begin position="7"/>
        <end position="24"/>
    </location>
</feature>
<feature type="transmembrane region" description="Helical" evidence="1">
    <location>
        <begin position="118"/>
        <end position="137"/>
    </location>
</feature>
<feature type="transmembrane region" description="Helical" evidence="1">
    <location>
        <begin position="142"/>
        <end position="158"/>
    </location>
</feature>
<sequence length="385" mass="44057">MKKSVGIISFFLFSFYVLQLYGLLIDVRIKDVNIQIIAGGLVLFQILCVLFYALFIRKNLSYQSGLFFNSKKIIIIFLLTFVTIELAAVILFLKEGIPIFDADPGGAKLRIADGNGIYIRYIKYFGNIVCFSLCLLLKDRKILHYSVVIIYFSTISLFGYRSELIMLMIQYYILMSIINNNKVKHSMLRKVVILFSISCIVIGLFYFSLGQEGQENNYASNVNRIFNRLTIEQVESVPYIINESMKYDLFPTSEIGKEINAIANRFQGIKDNSLFYGERLHKDIFGDMGENFLSVTTFGAELLAFFGPFCFFLIPLGIYIPYFLLIKMSQTKNTVLCSAYSYSVVIFLQYLIAGNFSAFFFGPILTIVIMCIPLVLLHDVLKRLN</sequence>
<name>Q5UHD9_CITFR</name>
<gene>
    <name evidence="2" type="primary">wzy</name>
</gene>
<feature type="transmembrane region" description="Helical" evidence="1">
    <location>
        <begin position="333"/>
        <end position="352"/>
    </location>
</feature>
<dbReference type="EMBL" id="AY730592">
    <property type="protein sequence ID" value="AAV34494.1"/>
    <property type="molecule type" value="Genomic_DNA"/>
</dbReference>
<keyword evidence="1" id="KW-1133">Transmembrane helix</keyword>
<feature type="transmembrane region" description="Helical" evidence="1">
    <location>
        <begin position="164"/>
        <end position="179"/>
    </location>
</feature>
<keyword evidence="1" id="KW-0812">Transmembrane</keyword>
<feature type="transmembrane region" description="Helical" evidence="1">
    <location>
        <begin position="358"/>
        <end position="377"/>
    </location>
</feature>
<proteinExistence type="predicted"/>
<feature type="transmembrane region" description="Helical" evidence="1">
    <location>
        <begin position="36"/>
        <end position="55"/>
    </location>
</feature>
<feature type="transmembrane region" description="Helical" evidence="1">
    <location>
        <begin position="302"/>
        <end position="326"/>
    </location>
</feature>
<organism evidence="2">
    <name type="scientific">Citrobacter freundii</name>
    <dbReference type="NCBI Taxonomy" id="546"/>
    <lineage>
        <taxon>Bacteria</taxon>
        <taxon>Pseudomonadati</taxon>
        <taxon>Pseudomonadota</taxon>
        <taxon>Gammaproteobacteria</taxon>
        <taxon>Enterobacterales</taxon>
        <taxon>Enterobacteriaceae</taxon>
        <taxon>Citrobacter</taxon>
        <taxon>Citrobacter freundii complex</taxon>
    </lineage>
</organism>
<reference evidence="2" key="1">
    <citation type="journal article" date="2004" name="J. Bacteriol.">
        <title>Relationships of the Escherichia coli O157, O111, and O55 O-antigen gene clusters with those of Salmonella enterica and Citrobacter freundii, which express identical O antigens.</title>
        <authorList>
            <person name="Samuel G."/>
            <person name="Hogbin J.P."/>
            <person name="Wang L."/>
            <person name="Reeves P.R."/>
        </authorList>
    </citation>
    <scope>NUCLEOTIDE SEQUENCE</scope>
    <source>
        <strain evidence="2">M1972</strain>
    </source>
</reference>
<evidence type="ECO:0000256" key="1">
    <source>
        <dbReference type="SAM" id="Phobius"/>
    </source>
</evidence>
<keyword evidence="1" id="KW-0472">Membrane</keyword>
<protein>
    <submittedName>
        <fullName evidence="2">O-antigen polymerase</fullName>
    </submittedName>
</protein>
<evidence type="ECO:0000313" key="2">
    <source>
        <dbReference type="EMBL" id="AAV34494.1"/>
    </source>
</evidence>
<accession>Q5UHD9</accession>
<dbReference type="AlphaFoldDB" id="Q5UHD9"/>
<feature type="transmembrane region" description="Helical" evidence="1">
    <location>
        <begin position="191"/>
        <end position="209"/>
    </location>
</feature>